<dbReference type="EMBL" id="AP027734">
    <property type="protein sequence ID" value="BDZ54050.1"/>
    <property type="molecule type" value="Genomic_DNA"/>
</dbReference>
<keyword evidence="5" id="KW-1185">Reference proteome</keyword>
<dbReference type="Gene3D" id="3.40.50.300">
    <property type="entry name" value="P-loop containing nucleotide triphosphate hydrolases"/>
    <property type="match status" value="1"/>
</dbReference>
<dbReference type="SMART" id="SM00382">
    <property type="entry name" value="AAA"/>
    <property type="match status" value="1"/>
</dbReference>
<dbReference type="PANTHER" id="PTHR42855:SF2">
    <property type="entry name" value="DRUG RESISTANCE ABC TRANSPORTER,ATP-BINDING PROTEIN"/>
    <property type="match status" value="1"/>
</dbReference>
<name>A0ABN6YDM5_9MICO</name>
<evidence type="ECO:0000313" key="4">
    <source>
        <dbReference type="EMBL" id="BDZ54050.1"/>
    </source>
</evidence>
<dbReference type="SUPFAM" id="SSF52540">
    <property type="entry name" value="P-loop containing nucleoside triphosphate hydrolases"/>
    <property type="match status" value="1"/>
</dbReference>
<dbReference type="InterPro" id="IPR017871">
    <property type="entry name" value="ABC_transporter-like_CS"/>
</dbReference>
<protein>
    <recommendedName>
        <fullName evidence="3">ABC transporter domain-containing protein</fullName>
    </recommendedName>
</protein>
<dbReference type="PANTHER" id="PTHR42855">
    <property type="entry name" value="ABC TRANSPORTER ATP-BINDING SUBUNIT"/>
    <property type="match status" value="1"/>
</dbReference>
<gene>
    <name evidence="4" type="ORF">GCM10025870_11230</name>
</gene>
<keyword evidence="1" id="KW-0547">Nucleotide-binding</keyword>
<sequence length="192" mass="20682">MFVGLSFDLQRGDRVAVLGSNGSGKSTLLDVLIGETEADAGTVRWARGVRFVSYNRVYAELDLDDTVGHAVNAYPDSLAFTATKKSVNRFLSMLQFSEADLQQKIGTLSGGQRARVAIAQCLLSGAAVIVLDEPTNHLDITSTQVMERALTHFPGAVIVVSHDRFFVDKLADRLLVFDGGPRVREVAATGAL</sequence>
<evidence type="ECO:0000256" key="1">
    <source>
        <dbReference type="ARBA" id="ARBA00022741"/>
    </source>
</evidence>
<organism evidence="4 5">
    <name type="scientific">Agromyces marinus</name>
    <dbReference type="NCBI Taxonomy" id="1389020"/>
    <lineage>
        <taxon>Bacteria</taxon>
        <taxon>Bacillati</taxon>
        <taxon>Actinomycetota</taxon>
        <taxon>Actinomycetes</taxon>
        <taxon>Micrococcales</taxon>
        <taxon>Microbacteriaceae</taxon>
        <taxon>Agromyces</taxon>
    </lineage>
</organism>
<dbReference type="InterPro" id="IPR003439">
    <property type="entry name" value="ABC_transporter-like_ATP-bd"/>
</dbReference>
<accession>A0ABN6YDM5</accession>
<reference evidence="5" key="1">
    <citation type="journal article" date="2019" name="Int. J. Syst. Evol. Microbiol.">
        <title>The Global Catalogue of Microorganisms (GCM) 10K type strain sequencing project: providing services to taxonomists for standard genome sequencing and annotation.</title>
        <authorList>
            <consortium name="The Broad Institute Genomics Platform"/>
            <consortium name="The Broad Institute Genome Sequencing Center for Infectious Disease"/>
            <person name="Wu L."/>
            <person name="Ma J."/>
        </authorList>
    </citation>
    <scope>NUCLEOTIDE SEQUENCE [LARGE SCALE GENOMIC DNA]</scope>
    <source>
        <strain evidence="5">NBRC 109019</strain>
    </source>
</reference>
<dbReference type="InterPro" id="IPR027417">
    <property type="entry name" value="P-loop_NTPase"/>
</dbReference>
<proteinExistence type="predicted"/>
<evidence type="ECO:0000256" key="2">
    <source>
        <dbReference type="ARBA" id="ARBA00022840"/>
    </source>
</evidence>
<dbReference type="InterPro" id="IPR051309">
    <property type="entry name" value="ABCF_ATPase"/>
</dbReference>
<evidence type="ECO:0000259" key="3">
    <source>
        <dbReference type="PROSITE" id="PS50893"/>
    </source>
</evidence>
<keyword evidence="2" id="KW-0067">ATP-binding</keyword>
<evidence type="ECO:0000313" key="5">
    <source>
        <dbReference type="Proteomes" id="UP001321477"/>
    </source>
</evidence>
<dbReference type="Pfam" id="PF00005">
    <property type="entry name" value="ABC_tran"/>
    <property type="match status" value="1"/>
</dbReference>
<dbReference type="PROSITE" id="PS00211">
    <property type="entry name" value="ABC_TRANSPORTER_1"/>
    <property type="match status" value="1"/>
</dbReference>
<dbReference type="CDD" id="cd03221">
    <property type="entry name" value="ABCF_EF-3"/>
    <property type="match status" value="1"/>
</dbReference>
<dbReference type="PROSITE" id="PS50893">
    <property type="entry name" value="ABC_TRANSPORTER_2"/>
    <property type="match status" value="1"/>
</dbReference>
<dbReference type="Proteomes" id="UP001321477">
    <property type="component" value="Chromosome"/>
</dbReference>
<feature type="domain" description="ABC transporter" evidence="3">
    <location>
        <begin position="1"/>
        <end position="192"/>
    </location>
</feature>
<dbReference type="InterPro" id="IPR003593">
    <property type="entry name" value="AAA+_ATPase"/>
</dbReference>